<evidence type="ECO:0000256" key="5">
    <source>
        <dbReference type="ARBA" id="ARBA00022692"/>
    </source>
</evidence>
<evidence type="ECO:0000256" key="11">
    <source>
        <dbReference type="ARBA" id="ARBA00023136"/>
    </source>
</evidence>
<comment type="subcellular location">
    <subcellularLocation>
        <location evidence="2">Membrane</location>
        <topology evidence="2">Multi-pass membrane protein</topology>
    </subcellularLocation>
</comment>
<keyword evidence="11" id="KW-0472">Membrane</keyword>
<evidence type="ECO:0000256" key="1">
    <source>
        <dbReference type="ARBA" id="ARBA00000900"/>
    </source>
</evidence>
<dbReference type="EMBL" id="JARGDH010000003">
    <property type="protein sequence ID" value="KAL0272034.1"/>
    <property type="molecule type" value="Genomic_DNA"/>
</dbReference>
<keyword evidence="8" id="KW-0833">Ubl conjugation pathway</keyword>
<sequence>MDYVGEVVCLSLDSIIFGIFLKEYLRNRHALQSVQKAPEFHTEKKLNFFLDENGGYYPYIAIRGFVKALSPAIRSIHNPHISGVIQKHSIKEHVVSRSSSGFWTESQRTINEVFNSIPFAVVTKKGSLEIEVIDPFAAKILDLEVISDKFDPSNSGFMDHMWGFFTGVRKRGLQTIEEILKEGTLVTAVGEIQSDTGSLRIQPPSDGTSYFLTTMPLNALIRRLDEKVNYYWFVSIQFTYIY</sequence>
<evidence type="ECO:0000256" key="2">
    <source>
        <dbReference type="ARBA" id="ARBA00004141"/>
    </source>
</evidence>
<dbReference type="PANTHER" id="PTHR12183">
    <property type="entry name" value="MITOCHONDRIAL UBIQUITIN LIGASE ACTIVATOR OF NFKB 1"/>
    <property type="match status" value="1"/>
</dbReference>
<evidence type="ECO:0000259" key="12">
    <source>
        <dbReference type="Pfam" id="PF12483"/>
    </source>
</evidence>
<keyword evidence="10" id="KW-1133">Transmembrane helix</keyword>
<evidence type="ECO:0000256" key="7">
    <source>
        <dbReference type="ARBA" id="ARBA00022771"/>
    </source>
</evidence>
<evidence type="ECO:0000256" key="3">
    <source>
        <dbReference type="ARBA" id="ARBA00012483"/>
    </source>
</evidence>
<keyword evidence="7" id="KW-0863">Zinc-finger</keyword>
<keyword evidence="4" id="KW-0808">Transferase</keyword>
<evidence type="ECO:0000256" key="9">
    <source>
        <dbReference type="ARBA" id="ARBA00022833"/>
    </source>
</evidence>
<dbReference type="InterPro" id="IPR051652">
    <property type="entry name" value="MDM2_MDM4_MUL1"/>
</dbReference>
<comment type="catalytic activity">
    <reaction evidence="1">
        <text>S-ubiquitinyl-[E2 ubiquitin-conjugating enzyme]-L-cysteine + [acceptor protein]-L-lysine = [E2 ubiquitin-conjugating enzyme]-L-cysteine + N(6)-ubiquitinyl-[acceptor protein]-L-lysine.</text>
        <dbReference type="EC" id="2.3.2.27"/>
    </reaction>
</comment>
<dbReference type="GO" id="GO:0016567">
    <property type="term" value="P:protein ubiquitination"/>
    <property type="evidence" value="ECO:0007669"/>
    <property type="project" value="InterPro"/>
</dbReference>
<keyword evidence="9" id="KW-0862">Zinc</keyword>
<keyword evidence="6" id="KW-0479">Metal-binding</keyword>
<evidence type="ECO:0000313" key="13">
    <source>
        <dbReference type="EMBL" id="KAL0272034.1"/>
    </source>
</evidence>
<dbReference type="Pfam" id="PF12483">
    <property type="entry name" value="GIDE"/>
    <property type="match status" value="1"/>
</dbReference>
<keyword evidence="5" id="KW-0812">Transmembrane</keyword>
<accession>A0AAW2HQ98</accession>
<organism evidence="13">
    <name type="scientific">Menopon gallinae</name>
    <name type="common">poultry shaft louse</name>
    <dbReference type="NCBI Taxonomy" id="328185"/>
    <lineage>
        <taxon>Eukaryota</taxon>
        <taxon>Metazoa</taxon>
        <taxon>Ecdysozoa</taxon>
        <taxon>Arthropoda</taxon>
        <taxon>Hexapoda</taxon>
        <taxon>Insecta</taxon>
        <taxon>Pterygota</taxon>
        <taxon>Neoptera</taxon>
        <taxon>Paraneoptera</taxon>
        <taxon>Psocodea</taxon>
        <taxon>Troctomorpha</taxon>
        <taxon>Phthiraptera</taxon>
        <taxon>Amblycera</taxon>
        <taxon>Menoponidae</taxon>
        <taxon>Menopon</taxon>
    </lineage>
</organism>
<dbReference type="AlphaFoldDB" id="A0AAW2HQ98"/>
<dbReference type="InterPro" id="IPR022170">
    <property type="entry name" value="MUL1-like"/>
</dbReference>
<evidence type="ECO:0000256" key="6">
    <source>
        <dbReference type="ARBA" id="ARBA00022723"/>
    </source>
</evidence>
<evidence type="ECO:0000256" key="10">
    <source>
        <dbReference type="ARBA" id="ARBA00022989"/>
    </source>
</evidence>
<dbReference type="GO" id="GO:0016020">
    <property type="term" value="C:membrane"/>
    <property type="evidence" value="ECO:0007669"/>
    <property type="project" value="UniProtKB-SubCell"/>
</dbReference>
<protein>
    <recommendedName>
        <fullName evidence="3">RING-type E3 ubiquitin transferase</fullName>
        <ecNumber evidence="3">2.3.2.27</ecNumber>
    </recommendedName>
</protein>
<dbReference type="PANTHER" id="PTHR12183:SF32">
    <property type="entry name" value="MITOCHONDRIAL E3 UBIQUITIN PROTEIN LIGASE 1"/>
    <property type="match status" value="1"/>
</dbReference>
<gene>
    <name evidence="13" type="ORF">PYX00_005161</name>
</gene>
<dbReference type="GO" id="GO:0008270">
    <property type="term" value="F:zinc ion binding"/>
    <property type="evidence" value="ECO:0007669"/>
    <property type="project" value="UniProtKB-KW"/>
</dbReference>
<name>A0AAW2HQ98_9NEOP</name>
<proteinExistence type="predicted"/>
<dbReference type="EC" id="2.3.2.27" evidence="3"/>
<reference evidence="13" key="1">
    <citation type="journal article" date="2024" name="Gigascience">
        <title>Chromosome-level genome of the poultry shaft louse Menopon gallinae provides insight into the host-switching and adaptive evolution of parasitic lice.</title>
        <authorList>
            <person name="Xu Y."/>
            <person name="Ma L."/>
            <person name="Liu S."/>
            <person name="Liang Y."/>
            <person name="Liu Q."/>
            <person name="He Z."/>
            <person name="Tian L."/>
            <person name="Duan Y."/>
            <person name="Cai W."/>
            <person name="Li H."/>
            <person name="Song F."/>
        </authorList>
    </citation>
    <scope>NUCLEOTIDE SEQUENCE</scope>
    <source>
        <strain evidence="13">Cailab_2023a</strain>
    </source>
</reference>
<dbReference type="GO" id="GO:0061630">
    <property type="term" value="F:ubiquitin protein ligase activity"/>
    <property type="evidence" value="ECO:0007669"/>
    <property type="project" value="UniProtKB-EC"/>
</dbReference>
<evidence type="ECO:0000256" key="4">
    <source>
        <dbReference type="ARBA" id="ARBA00022679"/>
    </source>
</evidence>
<comment type="caution">
    <text evidence="13">The sequence shown here is derived from an EMBL/GenBank/DDBJ whole genome shotgun (WGS) entry which is preliminary data.</text>
</comment>
<feature type="domain" description="E3 Ubiquitin ligase MUL1-like" evidence="12">
    <location>
        <begin position="96"/>
        <end position="238"/>
    </location>
</feature>
<evidence type="ECO:0000256" key="8">
    <source>
        <dbReference type="ARBA" id="ARBA00022786"/>
    </source>
</evidence>